<dbReference type="InterPro" id="IPR047951">
    <property type="entry name" value="Transpos_ISL3"/>
</dbReference>
<dbReference type="PANTHER" id="PTHR33498:SF1">
    <property type="entry name" value="TRANSPOSASE FOR INSERTION SEQUENCE ELEMENT IS1557"/>
    <property type="match status" value="1"/>
</dbReference>
<dbReference type="InterPro" id="IPR032877">
    <property type="entry name" value="Transposase_HTH"/>
</dbReference>
<evidence type="ECO:0008006" key="6">
    <source>
        <dbReference type="Google" id="ProtNLM"/>
    </source>
</evidence>
<dbReference type="AlphaFoldDB" id="A0A498QE24"/>
<evidence type="ECO:0000313" key="5">
    <source>
        <dbReference type="Proteomes" id="UP000273307"/>
    </source>
</evidence>
<dbReference type="Pfam" id="PF14690">
    <property type="entry name" value="Zn_ribbon_ISL3"/>
    <property type="match status" value="1"/>
</dbReference>
<dbReference type="InterPro" id="IPR002560">
    <property type="entry name" value="Transposase_DDE"/>
</dbReference>
<evidence type="ECO:0000259" key="3">
    <source>
        <dbReference type="Pfam" id="PF14690"/>
    </source>
</evidence>
<dbReference type="EMBL" id="UPHP01000180">
    <property type="protein sequence ID" value="VBA44548.1"/>
    <property type="molecule type" value="Genomic_DNA"/>
</dbReference>
<proteinExistence type="predicted"/>
<feature type="domain" description="Transposase IS204/IS1001/IS1096/IS1165 zinc-finger" evidence="3">
    <location>
        <begin position="38"/>
        <end position="82"/>
    </location>
</feature>
<sequence>MSQSSSLLLGLDGITVESVEIAEDRIRTVHVLTAADRVGTCPECAIRSLRSKGWVVTRPRDVKIGSDRPRIVWRKRKWLCTNGLCQRKCFTESAPSIPPRARMTVRAKAEMALGVLDEDRSVKAVAAAYGCSWNTCHDAVIATADPVLAAEPEPVAVLGIDETRRGKAKWETYCAQTGARRWVDRWDTGLVDITGSGGLLAQVNGRAAKPVTDWLDKRDPAWKTGIEFVAIDMSATYAKAAREALPHARLIVDRFHLVKKANEMVDAVRRRTT</sequence>
<protein>
    <recommendedName>
        <fullName evidence="6">Transposase IS204/IS1001/IS1096/IS1165 DDE domain-containing protein</fullName>
    </recommendedName>
</protein>
<gene>
    <name evidence="4" type="ORF">LAUMK136_05671</name>
</gene>
<dbReference type="Pfam" id="PF01610">
    <property type="entry name" value="DDE_Tnp_ISL3"/>
    <property type="match status" value="1"/>
</dbReference>
<dbReference type="Proteomes" id="UP000273307">
    <property type="component" value="Unassembled WGS sequence"/>
</dbReference>
<accession>A0A498QE24</accession>
<dbReference type="Pfam" id="PF13542">
    <property type="entry name" value="HTH_Tnp_ISL3"/>
    <property type="match status" value="1"/>
</dbReference>
<feature type="domain" description="Transposase IS204/IS1001/IS1096/IS1165 DDE" evidence="1">
    <location>
        <begin position="158"/>
        <end position="272"/>
    </location>
</feature>
<evidence type="ECO:0000259" key="2">
    <source>
        <dbReference type="Pfam" id="PF13542"/>
    </source>
</evidence>
<reference evidence="4 5" key="1">
    <citation type="submission" date="2018-09" db="EMBL/GenBank/DDBJ databases">
        <authorList>
            <person name="Tagini F."/>
        </authorList>
    </citation>
    <scope>NUCLEOTIDE SEQUENCE [LARGE SCALE GENOMIC DNA]</scope>
    <source>
        <strain evidence="4 5">MK136</strain>
    </source>
</reference>
<keyword evidence="5" id="KW-1185">Reference proteome</keyword>
<dbReference type="PANTHER" id="PTHR33498">
    <property type="entry name" value="TRANSPOSASE FOR INSERTION SEQUENCE ELEMENT IS1557"/>
    <property type="match status" value="1"/>
</dbReference>
<feature type="domain" description="Transposase IS204/IS1001/IS1096/IS1165 helix-turn-helix" evidence="2">
    <location>
        <begin position="92"/>
        <end position="139"/>
    </location>
</feature>
<evidence type="ECO:0000313" key="4">
    <source>
        <dbReference type="EMBL" id="VBA44548.1"/>
    </source>
</evidence>
<organism evidence="4 5">
    <name type="scientific">Mycobacterium attenuatum</name>
    <dbReference type="NCBI Taxonomy" id="2341086"/>
    <lineage>
        <taxon>Bacteria</taxon>
        <taxon>Bacillati</taxon>
        <taxon>Actinomycetota</taxon>
        <taxon>Actinomycetes</taxon>
        <taxon>Mycobacteriales</taxon>
        <taxon>Mycobacteriaceae</taxon>
        <taxon>Mycobacterium</taxon>
    </lineage>
</organism>
<evidence type="ECO:0000259" key="1">
    <source>
        <dbReference type="Pfam" id="PF01610"/>
    </source>
</evidence>
<name>A0A498QE24_9MYCO</name>
<dbReference type="InterPro" id="IPR029261">
    <property type="entry name" value="Transposase_Znf"/>
</dbReference>